<evidence type="ECO:0000313" key="2">
    <source>
        <dbReference type="WBParaSite" id="nRc.2.0.1.t43895-RA"/>
    </source>
</evidence>
<name>A0A915L0B6_ROMCU</name>
<keyword evidence="1" id="KW-1185">Reference proteome</keyword>
<sequence>MDVRAVPSWTVQPSTACETQLSGRLRSSHPQARRCSPQVGRRGLQGGKVVFSTLRFVDGQQGSCRKVLDVSKINGSINPGRHLNSGCRV</sequence>
<accession>A0A915L0B6</accession>
<organism evidence="1 2">
    <name type="scientific">Romanomermis culicivorax</name>
    <name type="common">Nematode worm</name>
    <dbReference type="NCBI Taxonomy" id="13658"/>
    <lineage>
        <taxon>Eukaryota</taxon>
        <taxon>Metazoa</taxon>
        <taxon>Ecdysozoa</taxon>
        <taxon>Nematoda</taxon>
        <taxon>Enoplea</taxon>
        <taxon>Dorylaimia</taxon>
        <taxon>Mermithida</taxon>
        <taxon>Mermithoidea</taxon>
        <taxon>Mermithidae</taxon>
        <taxon>Romanomermis</taxon>
    </lineage>
</organism>
<dbReference type="Proteomes" id="UP000887565">
    <property type="component" value="Unplaced"/>
</dbReference>
<protein>
    <submittedName>
        <fullName evidence="2">Uncharacterized protein</fullName>
    </submittedName>
</protein>
<evidence type="ECO:0000313" key="1">
    <source>
        <dbReference type="Proteomes" id="UP000887565"/>
    </source>
</evidence>
<reference evidence="2" key="1">
    <citation type="submission" date="2022-11" db="UniProtKB">
        <authorList>
            <consortium name="WormBaseParasite"/>
        </authorList>
    </citation>
    <scope>IDENTIFICATION</scope>
</reference>
<dbReference type="WBParaSite" id="nRc.2.0.1.t43895-RA">
    <property type="protein sequence ID" value="nRc.2.0.1.t43895-RA"/>
    <property type="gene ID" value="nRc.2.0.1.g43895"/>
</dbReference>
<proteinExistence type="predicted"/>
<dbReference type="AlphaFoldDB" id="A0A915L0B6"/>